<feature type="compositionally biased region" description="Basic residues" evidence="1">
    <location>
        <begin position="20"/>
        <end position="29"/>
    </location>
</feature>
<dbReference type="InterPro" id="IPR052584">
    <property type="entry name" value="U2_snRNP_Complex_Component"/>
</dbReference>
<feature type="region of interest" description="Disordered" evidence="1">
    <location>
        <begin position="1"/>
        <end position="68"/>
    </location>
</feature>
<dbReference type="GeneID" id="28728645"/>
<sequence length="525" mass="57213">MSSGSTAPAPAPAPAVLSKNAKRRAKRKMQKQDTATEAPAPTSAATAPSGTTQAATMDDVPTYIAPAPEPVVAPLPEMDPAMAASFSAVLERFQPAQDESAGAQAKGEVFYSDDDMYSDDEASKLPKSTMSRRKLRELQRMSVAELKQVVRHPEVVEWADVASTDPQLLIHLKSYRNTVPVPTHWSQKREYLSHRRGMEKPPYELPSYIAETGIATLRSAMQSADENKTLKAKTRERVQPKLGRMDIDYQRLHDAFFRFQTKPPMTMFGETYFEGKDGGSRARHRRPGDLSDALREALSIPPLAPFPWLIAMQRHGPPPSYPHMRIPGLNAPIPEGAQWGFHPGGWGRPPIDESGNPIYGDVFGESKKHHDDVFVQDAPQREYWGELPPEDDDVGDESSDEDMDEDEAEEDSEAMDEGDDDDDAPTMVDDDEAQRLAGLATPSGMQTVMAGLETPAYIELRKPAPASSRPADATNDAPAAAGAPPSGPPPSLYHVLPERSASAQQGGLLGSDHVYDVRAARGSSS</sequence>
<dbReference type="Proteomes" id="UP000037751">
    <property type="component" value="Unassembled WGS sequence"/>
</dbReference>
<dbReference type="InterPro" id="IPR006568">
    <property type="entry name" value="PSP_pro-rich"/>
</dbReference>
<proteinExistence type="predicted"/>
<dbReference type="EMBL" id="LGAV01000002">
    <property type="protein sequence ID" value="KOS15254.1"/>
    <property type="molecule type" value="Genomic_DNA"/>
</dbReference>
<dbReference type="Pfam" id="PF04037">
    <property type="entry name" value="DUF382"/>
    <property type="match status" value="1"/>
</dbReference>
<dbReference type="STRING" id="77020.A0A0M8MVN6"/>
<evidence type="ECO:0000313" key="3">
    <source>
        <dbReference type="EMBL" id="KOS15254.1"/>
    </source>
</evidence>
<comment type="caution">
    <text evidence="3">The sequence shown here is derived from an EMBL/GenBank/DDBJ whole genome shotgun (WGS) entry which is preliminary data.</text>
</comment>
<dbReference type="RefSeq" id="XP_017992886.1">
    <property type="nucleotide sequence ID" value="XM_018136770.1"/>
</dbReference>
<keyword evidence="4" id="KW-1185">Reference proteome</keyword>
<dbReference type="PANTHER" id="PTHR12785:SF6">
    <property type="entry name" value="SPLICING FACTOR 3B SUBUNIT 2"/>
    <property type="match status" value="1"/>
</dbReference>
<evidence type="ECO:0000256" key="1">
    <source>
        <dbReference type="SAM" id="MobiDB-lite"/>
    </source>
</evidence>
<feature type="domain" description="PSP proline-rich" evidence="2">
    <location>
        <begin position="282"/>
        <end position="335"/>
    </location>
</feature>
<dbReference type="Pfam" id="PF04046">
    <property type="entry name" value="PSP"/>
    <property type="match status" value="1"/>
</dbReference>
<feature type="region of interest" description="Disordered" evidence="1">
    <location>
        <begin position="378"/>
        <end position="447"/>
    </location>
</feature>
<evidence type="ECO:0000259" key="2">
    <source>
        <dbReference type="SMART" id="SM00581"/>
    </source>
</evidence>
<accession>A0A0M8MVN6</accession>
<dbReference type="AlphaFoldDB" id="A0A0M8MVN6"/>
<feature type="region of interest" description="Disordered" evidence="1">
    <location>
        <begin position="460"/>
        <end position="525"/>
    </location>
</feature>
<feature type="compositionally biased region" description="Low complexity" evidence="1">
    <location>
        <begin position="35"/>
        <end position="56"/>
    </location>
</feature>
<dbReference type="SMART" id="SM00581">
    <property type="entry name" value="PSP"/>
    <property type="match status" value="1"/>
</dbReference>
<organism evidence="3 4">
    <name type="scientific">Malassezia pachydermatis</name>
    <dbReference type="NCBI Taxonomy" id="77020"/>
    <lineage>
        <taxon>Eukaryota</taxon>
        <taxon>Fungi</taxon>
        <taxon>Dikarya</taxon>
        <taxon>Basidiomycota</taxon>
        <taxon>Ustilaginomycotina</taxon>
        <taxon>Malasseziomycetes</taxon>
        <taxon>Malasseziales</taxon>
        <taxon>Malasseziaceae</taxon>
        <taxon>Malassezia</taxon>
    </lineage>
</organism>
<gene>
    <name evidence="3" type="ORF">Malapachy_2278</name>
</gene>
<evidence type="ECO:0000313" key="4">
    <source>
        <dbReference type="Proteomes" id="UP000037751"/>
    </source>
</evidence>
<dbReference type="PANTHER" id="PTHR12785">
    <property type="entry name" value="SPLICING FACTOR 3B"/>
    <property type="match status" value="1"/>
</dbReference>
<dbReference type="OrthoDB" id="10260794at2759"/>
<feature type="compositionally biased region" description="Acidic residues" evidence="1">
    <location>
        <begin position="388"/>
        <end position="432"/>
    </location>
</feature>
<feature type="compositionally biased region" description="Low complexity" evidence="1">
    <location>
        <begin position="470"/>
        <end position="484"/>
    </location>
</feature>
<name>A0A0M8MVN6_9BASI</name>
<dbReference type="GO" id="GO:0005634">
    <property type="term" value="C:nucleus"/>
    <property type="evidence" value="ECO:0007669"/>
    <property type="project" value="InterPro"/>
</dbReference>
<dbReference type="VEuPathDB" id="FungiDB:Malapachy_2278"/>
<dbReference type="InterPro" id="IPR007180">
    <property type="entry name" value="DUF382"/>
</dbReference>
<reference evidence="3 4" key="1">
    <citation type="submission" date="2015-07" db="EMBL/GenBank/DDBJ databases">
        <title>Draft Genome Sequence of Malassezia furfur CBS1878 and Malassezia pachydermatis CBS1879.</title>
        <authorList>
            <person name="Triana S."/>
            <person name="Ohm R."/>
            <person name="Gonzalez A."/>
            <person name="DeCock H."/>
            <person name="Restrepo S."/>
            <person name="Celis A."/>
        </authorList>
    </citation>
    <scope>NUCLEOTIDE SEQUENCE [LARGE SCALE GENOMIC DNA]</scope>
    <source>
        <strain evidence="3 4">CBS 1879</strain>
    </source>
</reference>
<protein>
    <recommendedName>
        <fullName evidence="2">PSP proline-rich domain-containing protein</fullName>
    </recommendedName>
</protein>